<keyword evidence="2" id="KW-1185">Reference proteome</keyword>
<comment type="caution">
    <text evidence="1">The sequence shown here is derived from an EMBL/GenBank/DDBJ whole genome shotgun (WGS) entry which is preliminary data.</text>
</comment>
<evidence type="ECO:0000313" key="2">
    <source>
        <dbReference type="Proteomes" id="UP001143910"/>
    </source>
</evidence>
<sequence>MPKEKSKLSMMMFLGHCNPTLQQIRLLTGGTGSTFFFPGQDLHLHLPGGTGYVEMERLAPDPAFVFRLWQLFLDRVNPLTKLIHVPSLQPIIVEASTDLGVVPAGMQALLFAIYAMAVVSLSDAECTAIFGQSRDTLLRQFISGAQRSLIEANFMQSFDITLLQAFLLYLLSLENCYDLEVVWILSANSIRVAQKMGYHRDGEITGLQPFEVEMRRRIWWYILKQDARLSDAAAPTMSILPSMFDKKPPSNINDVDMHPATSELPSWNYGPTEMSFVLLRNEVHICRQTGEAGLGVSDFALAMVQGSIRTDCKDPEELMKLNLEDLEDAARAFDGELAEMESQYVDASAGGVHGAARCVRPLLASKWVDILKYLDRRLQERDTGALYPSVILYEYLVTDVECKLDVRDRMSALGFGWYMNVRFELDHIATMIAKTRHEPTGLLAERAWRALERVYDQNPELFDLSNGPYSLLADYVQEAWSVRVEALMQSGYMTQLPNFMLRIQSIRDLEAQLDIC</sequence>
<accession>A0ACC1N954</accession>
<dbReference type="EMBL" id="JANJQO010000656">
    <property type="protein sequence ID" value="KAJ2975830.1"/>
    <property type="molecule type" value="Genomic_DNA"/>
</dbReference>
<name>A0ACC1N954_9HYPO</name>
<gene>
    <name evidence="1" type="ORF">NQ176_g5299</name>
</gene>
<proteinExistence type="predicted"/>
<evidence type="ECO:0000313" key="1">
    <source>
        <dbReference type="EMBL" id="KAJ2975830.1"/>
    </source>
</evidence>
<reference evidence="1" key="1">
    <citation type="submission" date="2022-08" db="EMBL/GenBank/DDBJ databases">
        <title>Genome Sequence of Lecanicillium fungicola.</title>
        <authorList>
            <person name="Buettner E."/>
        </authorList>
    </citation>
    <scope>NUCLEOTIDE SEQUENCE</scope>
    <source>
        <strain evidence="1">Babe33</strain>
    </source>
</reference>
<protein>
    <submittedName>
        <fullName evidence="1">Uncharacterized protein</fullName>
    </submittedName>
</protein>
<organism evidence="1 2">
    <name type="scientific">Zarea fungicola</name>
    <dbReference type="NCBI Taxonomy" id="93591"/>
    <lineage>
        <taxon>Eukaryota</taxon>
        <taxon>Fungi</taxon>
        <taxon>Dikarya</taxon>
        <taxon>Ascomycota</taxon>
        <taxon>Pezizomycotina</taxon>
        <taxon>Sordariomycetes</taxon>
        <taxon>Hypocreomycetidae</taxon>
        <taxon>Hypocreales</taxon>
        <taxon>Cordycipitaceae</taxon>
        <taxon>Zarea</taxon>
    </lineage>
</organism>
<dbReference type="Proteomes" id="UP001143910">
    <property type="component" value="Unassembled WGS sequence"/>
</dbReference>